<dbReference type="Gene3D" id="3.90.1440.10">
    <property type="entry name" value="SecA, preprotein cross-linking domain"/>
    <property type="match status" value="1"/>
</dbReference>
<keyword evidence="10 15" id="KW-0067">ATP-binding</keyword>
<dbReference type="SUPFAM" id="SSF52540">
    <property type="entry name" value="P-loop containing nucleoside triphosphate hydrolases"/>
    <property type="match status" value="2"/>
</dbReference>
<dbReference type="GO" id="GO:0005829">
    <property type="term" value="C:cytosol"/>
    <property type="evidence" value="ECO:0007669"/>
    <property type="project" value="TreeGrafter"/>
</dbReference>
<evidence type="ECO:0000256" key="13">
    <source>
        <dbReference type="ARBA" id="ARBA00023010"/>
    </source>
</evidence>
<evidence type="ECO:0000256" key="6">
    <source>
        <dbReference type="ARBA" id="ARBA00022519"/>
    </source>
</evidence>
<dbReference type="InterPro" id="IPR011115">
    <property type="entry name" value="SecA_DEAD"/>
</dbReference>
<dbReference type="InterPro" id="IPR036266">
    <property type="entry name" value="SecA_Wing/Scaffold_sf"/>
</dbReference>
<dbReference type="CDD" id="cd18803">
    <property type="entry name" value="SF2_C_secA"/>
    <property type="match status" value="1"/>
</dbReference>
<evidence type="ECO:0000256" key="16">
    <source>
        <dbReference type="RuleBase" id="RU003874"/>
    </source>
</evidence>
<dbReference type="InterPro" id="IPR027417">
    <property type="entry name" value="P-loop_NTPase"/>
</dbReference>
<dbReference type="EMBL" id="QNRK01000005">
    <property type="protein sequence ID" value="RBP16438.1"/>
    <property type="molecule type" value="Genomic_DNA"/>
</dbReference>
<keyword evidence="12 15" id="KW-1278">Translocase</keyword>
<dbReference type="PROSITE" id="PS51192">
    <property type="entry name" value="HELICASE_ATP_BIND_1"/>
    <property type="match status" value="1"/>
</dbReference>
<feature type="domain" description="Helicase ATP-binding" evidence="17">
    <location>
        <begin position="94"/>
        <end position="252"/>
    </location>
</feature>
<dbReference type="FunFam" id="1.10.3060.10:FF:000003">
    <property type="entry name" value="Protein translocase subunit SecA"/>
    <property type="match status" value="1"/>
</dbReference>
<dbReference type="OrthoDB" id="9805579at2"/>
<dbReference type="Pfam" id="PF07517">
    <property type="entry name" value="SecA_DEAD"/>
    <property type="match status" value="1"/>
</dbReference>
<evidence type="ECO:0000256" key="1">
    <source>
        <dbReference type="ARBA" id="ARBA00001947"/>
    </source>
</evidence>
<evidence type="ECO:0000256" key="7">
    <source>
        <dbReference type="ARBA" id="ARBA00022723"/>
    </source>
</evidence>
<evidence type="ECO:0000256" key="9">
    <source>
        <dbReference type="ARBA" id="ARBA00022833"/>
    </source>
</evidence>
<evidence type="ECO:0000313" key="21">
    <source>
        <dbReference type="Proteomes" id="UP000253529"/>
    </source>
</evidence>
<sequence>MLRALKFDSVMKAVFGSSNDRRLKGYRPKIAEINALEPEFAALTDEQLRAKTDEFRAELAAGKTLDDIYAPAFAAVREAAKRTLKQRHFDVQLIGGFVLHEGSIAEMKTGEGKTLVATTAVYLNALAGEGVHVITVNDYLARRDSDWMGQIYRFLGLTVGVIVHGLDDDERRAAYAADVTYGTNNEFGFDYLRDNMKYDMGQMVQRGHAYAIVDEVDSILVDEARTPLIISGPSEDRSGLYAAVDTIIPKLVKEDFELDEKQRTVNLTEAGNEHAETFLREIGVMKEEGSLYEAGNATLVHHVNQALRAHKLFQRDKDYIVRNGEVVIVDEFTGRMMPGRRYSEGLHQALEAKEHVTVQPENVTLASITFQNYFRLYKKLAGMTGTASTEADEFAEIYKLVVVEIPTNLPIARADEDDEVYRTIDEKTRAIVREIEEANAKLQPMLVGTTSIEKSEVLAEVLEKKGYKKIDFSQPGALKPLYASARSGKPSKTFAVLNARFHEQEAPIVAEAGVPGAITIATNMAGRGTDIQLGGNVEMRIRQEIPADASEEERAAKEAEIRAEVAELKQKAIEAGGLYIIGTERHESRRIDNQLRGRSGRQGDPGRSKFFLSLQDDLMRIFGAERMDTMLKRLGLKEDEAIVHPWINKALEKAQQKVEARNFDIRKNILKFDNVMNDQRKVIFEDRRKMMAAETLEPTIVEMRTGVVDDLVAEHIPHDAYPEAWDIAGLKKEVLEKLNLDVPVDAWAKEEGIADEEVAARLHKAAEEAYAERVRRNTPEAMRYVEKQVILQALDHLWREHLVTLDHLRQVIGWRGMAQRDPLNEYKSEAFELFQQLIEQWHESVISQMMRIEVRFQTPEPPPPMMFQHAEAGALDGDYPLGGLSTDARLAPDAGVALAEERDPQAPASWGRVGRNEPCPCGSGKKFKHCHGQVA</sequence>
<dbReference type="PROSITE" id="PS51196">
    <property type="entry name" value="SECA_MOTOR_DEAD"/>
    <property type="match status" value="1"/>
</dbReference>
<dbReference type="InterPro" id="IPR036670">
    <property type="entry name" value="SecA_X-link_sf"/>
</dbReference>
<keyword evidence="6" id="KW-0997">Cell inner membrane</keyword>
<dbReference type="PANTHER" id="PTHR30612:SF0">
    <property type="entry name" value="CHLOROPLAST PROTEIN-TRANSPORTING ATPASE"/>
    <property type="match status" value="1"/>
</dbReference>
<feature type="binding site" evidence="15">
    <location>
        <position position="92"/>
    </location>
    <ligand>
        <name>ATP</name>
        <dbReference type="ChEBI" id="CHEBI:30616"/>
    </ligand>
</feature>
<dbReference type="InterPro" id="IPR011116">
    <property type="entry name" value="SecA_Wing/Scaffold"/>
</dbReference>
<dbReference type="SUPFAM" id="SSF81886">
    <property type="entry name" value="Helical scaffold and wing domains of SecA"/>
    <property type="match status" value="1"/>
</dbReference>
<dbReference type="GO" id="GO:0005524">
    <property type="term" value="F:ATP binding"/>
    <property type="evidence" value="ECO:0007669"/>
    <property type="project" value="UniProtKB-UniRule"/>
</dbReference>
<gene>
    <name evidence="15" type="primary">secA</name>
    <name evidence="20" type="ORF">DFR50_10580</name>
</gene>
<dbReference type="RefSeq" id="WP_113888363.1">
    <property type="nucleotide sequence ID" value="NZ_QNRK01000005.1"/>
</dbReference>
<dbReference type="GO" id="GO:0031522">
    <property type="term" value="C:cell envelope Sec protein transport complex"/>
    <property type="evidence" value="ECO:0007669"/>
    <property type="project" value="TreeGrafter"/>
</dbReference>
<dbReference type="PROSITE" id="PS51194">
    <property type="entry name" value="HELICASE_CTER"/>
    <property type="match status" value="1"/>
</dbReference>
<keyword evidence="13 15" id="KW-0811">Translocation</keyword>
<dbReference type="SMART" id="SM00957">
    <property type="entry name" value="SecA_DEAD"/>
    <property type="match status" value="1"/>
</dbReference>
<keyword evidence="9" id="KW-0862">Zinc</keyword>
<dbReference type="GO" id="GO:0065002">
    <property type="term" value="P:intracellular protein transmembrane transport"/>
    <property type="evidence" value="ECO:0007669"/>
    <property type="project" value="UniProtKB-UniRule"/>
</dbReference>
<evidence type="ECO:0000313" key="20">
    <source>
        <dbReference type="EMBL" id="RBP16438.1"/>
    </source>
</evidence>
<comment type="caution">
    <text evidence="20">The sequence shown here is derived from an EMBL/GenBank/DDBJ whole genome shotgun (WGS) entry which is preliminary data.</text>
</comment>
<dbReference type="PROSITE" id="PS01312">
    <property type="entry name" value="SECA"/>
    <property type="match status" value="1"/>
</dbReference>
<reference evidence="20 21" key="1">
    <citation type="submission" date="2018-06" db="EMBL/GenBank/DDBJ databases">
        <title>Genomic Encyclopedia of Type Strains, Phase IV (KMG-IV): sequencing the most valuable type-strain genomes for metagenomic binning, comparative biology and taxonomic classification.</title>
        <authorList>
            <person name="Goeker M."/>
        </authorList>
    </citation>
    <scope>NUCLEOTIDE SEQUENCE [LARGE SCALE GENOMIC DNA]</scope>
    <source>
        <strain evidence="20 21">DSM 24875</strain>
    </source>
</reference>
<dbReference type="InterPro" id="IPR000185">
    <property type="entry name" value="SecA"/>
</dbReference>
<dbReference type="Gene3D" id="3.40.50.300">
    <property type="entry name" value="P-loop containing nucleotide triphosphate hydrolases"/>
    <property type="match status" value="2"/>
</dbReference>
<comment type="cofactor">
    <cofactor evidence="1">
        <name>Zn(2+)</name>
        <dbReference type="ChEBI" id="CHEBI:29105"/>
    </cofactor>
</comment>
<accession>A0A366FP85</accession>
<dbReference type="PRINTS" id="PR00906">
    <property type="entry name" value="SECA"/>
</dbReference>
<dbReference type="InterPro" id="IPR001650">
    <property type="entry name" value="Helicase_C-like"/>
</dbReference>
<dbReference type="Pfam" id="PF01043">
    <property type="entry name" value="SecA_PP_bind"/>
    <property type="match status" value="1"/>
</dbReference>
<dbReference type="CDD" id="cd17928">
    <property type="entry name" value="DEXDc_SecA"/>
    <property type="match status" value="1"/>
</dbReference>
<dbReference type="HAMAP" id="MF_01382">
    <property type="entry name" value="SecA"/>
    <property type="match status" value="1"/>
</dbReference>
<evidence type="ECO:0000256" key="5">
    <source>
        <dbReference type="ARBA" id="ARBA00022490"/>
    </source>
</evidence>
<evidence type="ECO:0000256" key="12">
    <source>
        <dbReference type="ARBA" id="ARBA00022967"/>
    </source>
</evidence>
<dbReference type="FunFam" id="3.40.50.300:FF:000334">
    <property type="entry name" value="Protein translocase subunit SecA"/>
    <property type="match status" value="1"/>
</dbReference>
<keyword evidence="4 15" id="KW-1003">Cell membrane</keyword>
<dbReference type="GO" id="GO:0043952">
    <property type="term" value="P:protein transport by the Sec complex"/>
    <property type="evidence" value="ECO:0007669"/>
    <property type="project" value="TreeGrafter"/>
</dbReference>
<feature type="binding site" evidence="15">
    <location>
        <position position="530"/>
    </location>
    <ligand>
        <name>ATP</name>
        <dbReference type="ChEBI" id="CHEBI:30616"/>
    </ligand>
</feature>
<keyword evidence="5 15" id="KW-0963">Cytoplasm</keyword>
<dbReference type="InterPro" id="IPR004027">
    <property type="entry name" value="SEC_C_motif"/>
</dbReference>
<protein>
    <recommendedName>
        <fullName evidence="15 16">Protein translocase subunit SecA</fullName>
        <ecNumber evidence="15">7.4.2.8</ecNumber>
    </recommendedName>
</protein>
<dbReference type="NCBIfam" id="NF009538">
    <property type="entry name" value="PRK12904.1"/>
    <property type="match status" value="1"/>
</dbReference>
<comment type="similarity">
    <text evidence="2 15 16">Belongs to the SecA family.</text>
</comment>
<keyword evidence="14 15" id="KW-0472">Membrane</keyword>
<dbReference type="Gene3D" id="1.10.3060.10">
    <property type="entry name" value="Helical scaffold and wing domains of SecA"/>
    <property type="match status" value="1"/>
</dbReference>
<keyword evidence="21" id="KW-1185">Reference proteome</keyword>
<dbReference type="SUPFAM" id="SSF81767">
    <property type="entry name" value="Pre-protein crosslinking domain of SecA"/>
    <property type="match status" value="1"/>
</dbReference>
<dbReference type="SMART" id="SM00958">
    <property type="entry name" value="SecA_PP_bind"/>
    <property type="match status" value="1"/>
</dbReference>
<organism evidence="20 21">
    <name type="scientific">Roseiarcus fermentans</name>
    <dbReference type="NCBI Taxonomy" id="1473586"/>
    <lineage>
        <taxon>Bacteria</taxon>
        <taxon>Pseudomonadati</taxon>
        <taxon>Pseudomonadota</taxon>
        <taxon>Alphaproteobacteria</taxon>
        <taxon>Hyphomicrobiales</taxon>
        <taxon>Roseiarcaceae</taxon>
        <taxon>Roseiarcus</taxon>
    </lineage>
</organism>
<feature type="domain" description="SecA family profile" evidence="19">
    <location>
        <begin position="8"/>
        <end position="643"/>
    </location>
</feature>
<evidence type="ECO:0000256" key="8">
    <source>
        <dbReference type="ARBA" id="ARBA00022741"/>
    </source>
</evidence>
<dbReference type="InterPro" id="IPR014001">
    <property type="entry name" value="Helicase_ATP-bd"/>
</dbReference>
<dbReference type="InterPro" id="IPR011130">
    <property type="entry name" value="SecA_preprotein_X-link_dom"/>
</dbReference>
<dbReference type="Pfam" id="PF02810">
    <property type="entry name" value="SEC-C"/>
    <property type="match status" value="1"/>
</dbReference>
<dbReference type="GO" id="GO:0005886">
    <property type="term" value="C:plasma membrane"/>
    <property type="evidence" value="ECO:0007669"/>
    <property type="project" value="UniProtKB-SubCell"/>
</dbReference>
<comment type="subcellular location">
    <subcellularLocation>
        <location evidence="15">Cell membrane</location>
        <topology evidence="15">Peripheral membrane protein</topology>
        <orientation evidence="15">Cytoplasmic side</orientation>
    </subcellularLocation>
    <subcellularLocation>
        <location evidence="15">Cytoplasm</location>
    </subcellularLocation>
    <text evidence="15">Distribution is 50-50.</text>
</comment>
<evidence type="ECO:0000259" key="19">
    <source>
        <dbReference type="PROSITE" id="PS51196"/>
    </source>
</evidence>
<evidence type="ECO:0000259" key="17">
    <source>
        <dbReference type="PROSITE" id="PS51192"/>
    </source>
</evidence>
<name>A0A366FP85_9HYPH</name>
<keyword evidence="8 15" id="KW-0547">Nucleotide-binding</keyword>
<dbReference type="FunFam" id="3.40.50.300:FF:001790">
    <property type="entry name" value="Protein translocase subunit SecA"/>
    <property type="match status" value="1"/>
</dbReference>
<dbReference type="InterPro" id="IPR020937">
    <property type="entry name" value="SecA_CS"/>
</dbReference>
<dbReference type="InterPro" id="IPR014018">
    <property type="entry name" value="SecA_motor_DEAD"/>
</dbReference>
<evidence type="ECO:0000256" key="10">
    <source>
        <dbReference type="ARBA" id="ARBA00022840"/>
    </source>
</evidence>
<dbReference type="Pfam" id="PF07516">
    <property type="entry name" value="SecA_SW"/>
    <property type="match status" value="1"/>
</dbReference>
<dbReference type="GO" id="GO:0046872">
    <property type="term" value="F:metal ion binding"/>
    <property type="evidence" value="ECO:0007669"/>
    <property type="project" value="UniProtKB-KW"/>
</dbReference>
<dbReference type="AlphaFoldDB" id="A0A366FP85"/>
<dbReference type="PANTHER" id="PTHR30612">
    <property type="entry name" value="SECA INNER MEMBRANE COMPONENT OF SEC PROTEIN SECRETION SYSTEM"/>
    <property type="match status" value="1"/>
</dbReference>
<comment type="function">
    <text evidence="15">Part of the Sec protein translocase complex. Interacts with the SecYEG preprotein conducting channel. Has a central role in coupling the hydrolysis of ATP to the transfer of proteins into and across the cell membrane, serving both as a receptor for the preprotein-SecB complex and as an ATP-driven molecular motor driving the stepwise translocation of polypeptide chains across the membrane.</text>
</comment>
<dbReference type="Pfam" id="PF21090">
    <property type="entry name" value="P-loop_SecA"/>
    <property type="match status" value="1"/>
</dbReference>
<proteinExistence type="inferred from homology"/>
<dbReference type="InterPro" id="IPR044722">
    <property type="entry name" value="SecA_SF2_C"/>
</dbReference>
<evidence type="ECO:0000259" key="18">
    <source>
        <dbReference type="PROSITE" id="PS51194"/>
    </source>
</evidence>
<dbReference type="Gene3D" id="3.10.450.50">
    <property type="match status" value="1"/>
</dbReference>
<dbReference type="EC" id="7.4.2.8" evidence="15"/>
<dbReference type="FunFam" id="3.90.1440.10:FF:000001">
    <property type="entry name" value="Preprotein translocase subunit SecA"/>
    <property type="match status" value="1"/>
</dbReference>
<evidence type="ECO:0000256" key="15">
    <source>
        <dbReference type="HAMAP-Rule" id="MF_01382"/>
    </source>
</evidence>
<keyword evidence="7" id="KW-0479">Metal-binding</keyword>
<evidence type="ECO:0000256" key="11">
    <source>
        <dbReference type="ARBA" id="ARBA00022927"/>
    </source>
</evidence>
<dbReference type="Proteomes" id="UP000253529">
    <property type="component" value="Unassembled WGS sequence"/>
</dbReference>
<keyword evidence="3 15" id="KW-0813">Transport</keyword>
<feature type="domain" description="Helicase C-terminal" evidence="18">
    <location>
        <begin position="434"/>
        <end position="651"/>
    </location>
</feature>
<keyword evidence="11 15" id="KW-0653">Protein transport</keyword>
<evidence type="ECO:0000256" key="4">
    <source>
        <dbReference type="ARBA" id="ARBA00022475"/>
    </source>
</evidence>
<evidence type="ECO:0000256" key="14">
    <source>
        <dbReference type="ARBA" id="ARBA00023136"/>
    </source>
</evidence>
<feature type="binding site" evidence="15">
    <location>
        <begin position="110"/>
        <end position="114"/>
    </location>
    <ligand>
        <name>ATP</name>
        <dbReference type="ChEBI" id="CHEBI:30616"/>
    </ligand>
</feature>
<dbReference type="GO" id="GO:0008564">
    <property type="term" value="F:protein-exporting ATPase activity"/>
    <property type="evidence" value="ECO:0007669"/>
    <property type="project" value="UniProtKB-EC"/>
</dbReference>
<dbReference type="GO" id="GO:0017038">
    <property type="term" value="P:protein import"/>
    <property type="evidence" value="ECO:0007669"/>
    <property type="project" value="InterPro"/>
</dbReference>
<dbReference type="NCBIfam" id="TIGR00963">
    <property type="entry name" value="secA"/>
    <property type="match status" value="1"/>
</dbReference>
<comment type="catalytic activity">
    <reaction evidence="15">
        <text>ATP + H2O + cellular proteinSide 1 = ADP + phosphate + cellular proteinSide 2.</text>
        <dbReference type="EC" id="7.4.2.8"/>
    </reaction>
</comment>
<comment type="subunit">
    <text evidence="15">Monomer and homodimer. Part of the essential Sec protein translocation apparatus which comprises SecA, SecYEG and auxiliary proteins SecDF-YajC and YidC.</text>
</comment>
<evidence type="ECO:0000256" key="3">
    <source>
        <dbReference type="ARBA" id="ARBA00022448"/>
    </source>
</evidence>
<evidence type="ECO:0000256" key="2">
    <source>
        <dbReference type="ARBA" id="ARBA00007650"/>
    </source>
</evidence>
<dbReference type="GO" id="GO:0006605">
    <property type="term" value="P:protein targeting"/>
    <property type="evidence" value="ECO:0007669"/>
    <property type="project" value="UniProtKB-UniRule"/>
</dbReference>